<dbReference type="PANTHER" id="PTHR38894">
    <property type="entry name" value="TRANSMEMBRANE PROTEIN"/>
    <property type="match status" value="1"/>
</dbReference>
<evidence type="ECO:0000256" key="1">
    <source>
        <dbReference type="ARBA" id="ARBA00004141"/>
    </source>
</evidence>
<organism evidence="6 7">
    <name type="scientific">Prymnesium parvum</name>
    <name type="common">Toxic golden alga</name>
    <dbReference type="NCBI Taxonomy" id="97485"/>
    <lineage>
        <taxon>Eukaryota</taxon>
        <taxon>Haptista</taxon>
        <taxon>Haptophyta</taxon>
        <taxon>Prymnesiophyceae</taxon>
        <taxon>Prymnesiales</taxon>
        <taxon>Prymnesiaceae</taxon>
        <taxon>Prymnesium</taxon>
    </lineage>
</organism>
<feature type="transmembrane region" description="Helical" evidence="5">
    <location>
        <begin position="68"/>
        <end position="86"/>
    </location>
</feature>
<accession>A0AB34JSI2</accession>
<evidence type="ECO:0000256" key="5">
    <source>
        <dbReference type="SAM" id="Phobius"/>
    </source>
</evidence>
<dbReference type="InterPro" id="IPR013714">
    <property type="entry name" value="Golgi_TVP15"/>
</dbReference>
<keyword evidence="4 5" id="KW-0472">Membrane</keyword>
<dbReference type="EMBL" id="JBGBPQ010000005">
    <property type="protein sequence ID" value="KAL1523763.1"/>
    <property type="molecule type" value="Genomic_DNA"/>
</dbReference>
<sequence>MEDKRPLASQSVRSDTYGRGAYYDNFVVRQPLARLHSVGRAIHFVSAAMLLLTGVLGLLSTFDHLSNALSSVMLSLYSAGFGSLLLRYELASTALADHFRARYGFMFTYAGRAAFLLLAGNLTWTISPLGWLTAILLNLGALFLGYILSAHPDFVSGRYSRVAFVDEGADPRRHAADPAIQAARGQLGHQ</sequence>
<dbReference type="GO" id="GO:0016020">
    <property type="term" value="C:membrane"/>
    <property type="evidence" value="ECO:0007669"/>
    <property type="project" value="UniProtKB-SubCell"/>
</dbReference>
<dbReference type="Pfam" id="PF08507">
    <property type="entry name" value="COPI_assoc"/>
    <property type="match status" value="1"/>
</dbReference>
<feature type="transmembrane region" description="Helical" evidence="5">
    <location>
        <begin position="106"/>
        <end position="124"/>
    </location>
</feature>
<feature type="transmembrane region" description="Helical" evidence="5">
    <location>
        <begin position="41"/>
        <end position="62"/>
    </location>
</feature>
<keyword evidence="2 5" id="KW-0812">Transmembrane</keyword>
<evidence type="ECO:0000256" key="4">
    <source>
        <dbReference type="ARBA" id="ARBA00023136"/>
    </source>
</evidence>
<evidence type="ECO:0000256" key="3">
    <source>
        <dbReference type="ARBA" id="ARBA00022989"/>
    </source>
</evidence>
<dbReference type="AlphaFoldDB" id="A0AB34JSI2"/>
<keyword evidence="7" id="KW-1185">Reference proteome</keyword>
<evidence type="ECO:0000313" key="7">
    <source>
        <dbReference type="Proteomes" id="UP001515480"/>
    </source>
</evidence>
<keyword evidence="3 5" id="KW-1133">Transmembrane helix</keyword>
<comment type="caution">
    <text evidence="6">The sequence shown here is derived from an EMBL/GenBank/DDBJ whole genome shotgun (WGS) entry which is preliminary data.</text>
</comment>
<evidence type="ECO:0000256" key="2">
    <source>
        <dbReference type="ARBA" id="ARBA00022692"/>
    </source>
</evidence>
<feature type="transmembrane region" description="Helical" evidence="5">
    <location>
        <begin position="130"/>
        <end position="148"/>
    </location>
</feature>
<gene>
    <name evidence="6" type="ORF">AB1Y20_018688</name>
</gene>
<protein>
    <submittedName>
        <fullName evidence="6">Uncharacterized protein</fullName>
    </submittedName>
</protein>
<reference evidence="6 7" key="1">
    <citation type="journal article" date="2024" name="Science">
        <title>Giant polyketide synthase enzymes in the biosynthesis of giant marine polyether toxins.</title>
        <authorList>
            <person name="Fallon T.R."/>
            <person name="Shende V.V."/>
            <person name="Wierzbicki I.H."/>
            <person name="Pendleton A.L."/>
            <person name="Watervoot N.F."/>
            <person name="Auber R.P."/>
            <person name="Gonzalez D.J."/>
            <person name="Wisecaver J.H."/>
            <person name="Moore B.S."/>
        </authorList>
    </citation>
    <scope>NUCLEOTIDE SEQUENCE [LARGE SCALE GENOMIC DNA]</scope>
    <source>
        <strain evidence="6 7">12B1</strain>
    </source>
</reference>
<proteinExistence type="predicted"/>
<evidence type="ECO:0000313" key="6">
    <source>
        <dbReference type="EMBL" id="KAL1523763.1"/>
    </source>
</evidence>
<dbReference type="Proteomes" id="UP001515480">
    <property type="component" value="Unassembled WGS sequence"/>
</dbReference>
<comment type="subcellular location">
    <subcellularLocation>
        <location evidence="1">Membrane</location>
        <topology evidence="1">Multi-pass membrane protein</topology>
    </subcellularLocation>
</comment>
<dbReference type="PANTHER" id="PTHR38894:SF1">
    <property type="entry name" value="TRANSMEMBRANE PROTEIN"/>
    <property type="match status" value="1"/>
</dbReference>
<name>A0AB34JSI2_PRYPA</name>